<comment type="subcellular location">
    <subcellularLocation>
        <location evidence="15">Plastid</location>
        <location evidence="15">Chloroplast outer membrane</location>
        <topology evidence="15">Single-pass membrane protein</topology>
    </subcellularLocation>
</comment>
<keyword evidence="3" id="KW-0150">Chloroplast</keyword>
<feature type="compositionally biased region" description="Polar residues" evidence="17">
    <location>
        <begin position="56"/>
        <end position="65"/>
    </location>
</feature>
<keyword evidence="7" id="KW-0547">Nucleotide-binding</keyword>
<dbReference type="SUPFAM" id="SSF52540">
    <property type="entry name" value="P-loop containing nucleoside triphosphate hydrolases"/>
    <property type="match status" value="1"/>
</dbReference>
<dbReference type="Pfam" id="PF11886">
    <property type="entry name" value="TOC159_MAD"/>
    <property type="match status" value="1"/>
</dbReference>
<evidence type="ECO:0000256" key="1">
    <source>
        <dbReference type="ARBA" id="ARBA00001946"/>
    </source>
</evidence>
<dbReference type="PROSITE" id="PS51720">
    <property type="entry name" value="G_AIG1"/>
    <property type="match status" value="1"/>
</dbReference>
<evidence type="ECO:0000259" key="18">
    <source>
        <dbReference type="PROSITE" id="PS51720"/>
    </source>
</evidence>
<feature type="compositionally biased region" description="Basic and acidic residues" evidence="17">
    <location>
        <begin position="95"/>
        <end position="104"/>
    </location>
</feature>
<evidence type="ECO:0000256" key="16">
    <source>
        <dbReference type="ARBA" id="ARBA00023775"/>
    </source>
</evidence>
<keyword evidence="8" id="KW-0378">Hydrolase</keyword>
<evidence type="ECO:0000256" key="5">
    <source>
        <dbReference type="ARBA" id="ARBA00022692"/>
    </source>
</evidence>
<feature type="region of interest" description="Disordered" evidence="17">
    <location>
        <begin position="1"/>
        <end position="137"/>
    </location>
</feature>
<evidence type="ECO:0000256" key="12">
    <source>
        <dbReference type="ARBA" id="ARBA00022989"/>
    </source>
</evidence>
<keyword evidence="20" id="KW-1185">Reference proteome</keyword>
<keyword evidence="9" id="KW-1002">Plastid outer membrane</keyword>
<keyword evidence="5" id="KW-0812">Transmembrane</keyword>
<name>A0ABQ9L137_HEVBR</name>
<dbReference type="PANTHER" id="PTHR10903:SF127">
    <property type="entry name" value="TRANSLOCASE OF CHLOROPLAST 159, CHLOROPLASTIC-LIKE"/>
    <property type="match status" value="1"/>
</dbReference>
<comment type="caution">
    <text evidence="19">The sequence shown here is derived from an EMBL/GenBank/DDBJ whole genome shotgun (WGS) entry which is preliminary data.</text>
</comment>
<dbReference type="InterPro" id="IPR024283">
    <property type="entry name" value="TOC159_MAD"/>
</dbReference>
<evidence type="ECO:0000256" key="8">
    <source>
        <dbReference type="ARBA" id="ARBA00022801"/>
    </source>
</evidence>
<gene>
    <name evidence="19" type="ORF">P3X46_027829</name>
</gene>
<protein>
    <recommendedName>
        <fullName evidence="18">AIG1-type G domain-containing protein</fullName>
    </recommendedName>
</protein>
<dbReference type="PANTHER" id="PTHR10903">
    <property type="entry name" value="GTPASE, IMAP FAMILY MEMBER-RELATED"/>
    <property type="match status" value="1"/>
</dbReference>
<keyword evidence="4" id="KW-0934">Plastid</keyword>
<keyword evidence="12" id="KW-1133">Transmembrane helix</keyword>
<feature type="compositionally biased region" description="Low complexity" evidence="17">
    <location>
        <begin position="15"/>
        <end position="26"/>
    </location>
</feature>
<dbReference type="Pfam" id="PF04548">
    <property type="entry name" value="AIG1"/>
    <property type="match status" value="1"/>
</dbReference>
<keyword evidence="2" id="KW-0813">Transport</keyword>
<accession>A0ABQ9L137</accession>
<evidence type="ECO:0000256" key="2">
    <source>
        <dbReference type="ARBA" id="ARBA00022448"/>
    </source>
</evidence>
<dbReference type="EMBL" id="JARPOI010000015">
    <property type="protein sequence ID" value="KAJ9154505.1"/>
    <property type="molecule type" value="Genomic_DNA"/>
</dbReference>
<evidence type="ECO:0000256" key="14">
    <source>
        <dbReference type="ARBA" id="ARBA00023136"/>
    </source>
</evidence>
<feature type="domain" description="AIG1-type G" evidence="18">
    <location>
        <begin position="785"/>
        <end position="1019"/>
    </location>
</feature>
<dbReference type="InterPro" id="IPR027417">
    <property type="entry name" value="P-loop_NTPase"/>
</dbReference>
<feature type="compositionally biased region" description="Acidic residues" evidence="17">
    <location>
        <begin position="113"/>
        <end position="128"/>
    </location>
</feature>
<evidence type="ECO:0000256" key="4">
    <source>
        <dbReference type="ARBA" id="ARBA00022640"/>
    </source>
</evidence>
<dbReference type="NCBIfam" id="TIGR00993">
    <property type="entry name" value="3a0901s04IAP86"/>
    <property type="match status" value="1"/>
</dbReference>
<evidence type="ECO:0000256" key="17">
    <source>
        <dbReference type="SAM" id="MobiDB-lite"/>
    </source>
</evidence>
<organism evidence="19 20">
    <name type="scientific">Hevea brasiliensis</name>
    <name type="common">Para rubber tree</name>
    <name type="synonym">Siphonia brasiliensis</name>
    <dbReference type="NCBI Taxonomy" id="3981"/>
    <lineage>
        <taxon>Eukaryota</taxon>
        <taxon>Viridiplantae</taxon>
        <taxon>Streptophyta</taxon>
        <taxon>Embryophyta</taxon>
        <taxon>Tracheophyta</taxon>
        <taxon>Spermatophyta</taxon>
        <taxon>Magnoliopsida</taxon>
        <taxon>eudicotyledons</taxon>
        <taxon>Gunneridae</taxon>
        <taxon>Pentapetalae</taxon>
        <taxon>rosids</taxon>
        <taxon>fabids</taxon>
        <taxon>Malpighiales</taxon>
        <taxon>Euphorbiaceae</taxon>
        <taxon>Crotonoideae</taxon>
        <taxon>Micrandreae</taxon>
        <taxon>Hevea</taxon>
    </lineage>
</organism>
<dbReference type="InterPro" id="IPR005690">
    <property type="entry name" value="Toc86_159"/>
</dbReference>
<dbReference type="Proteomes" id="UP001174677">
    <property type="component" value="Chromosome 15"/>
</dbReference>
<feature type="compositionally biased region" description="Acidic residues" evidence="17">
    <location>
        <begin position="66"/>
        <end position="79"/>
    </location>
</feature>
<keyword evidence="14" id="KW-0472">Membrane</keyword>
<evidence type="ECO:0000256" key="13">
    <source>
        <dbReference type="ARBA" id="ARBA00023134"/>
    </source>
</evidence>
<evidence type="ECO:0000256" key="7">
    <source>
        <dbReference type="ARBA" id="ARBA00022741"/>
    </source>
</evidence>
<evidence type="ECO:0000256" key="3">
    <source>
        <dbReference type="ARBA" id="ARBA00022528"/>
    </source>
</evidence>
<evidence type="ECO:0000256" key="6">
    <source>
        <dbReference type="ARBA" id="ARBA00022723"/>
    </source>
</evidence>
<keyword evidence="10" id="KW-0460">Magnesium</keyword>
<comment type="cofactor">
    <cofactor evidence="1">
        <name>Mg(2+)</name>
        <dbReference type="ChEBI" id="CHEBI:18420"/>
    </cofactor>
</comment>
<evidence type="ECO:0000256" key="10">
    <source>
        <dbReference type="ARBA" id="ARBA00022842"/>
    </source>
</evidence>
<comment type="similarity">
    <text evidence="16">Belongs to the TRAFAC class TrmE-Era-EngA-EngB-Septin-like GTPase superfamily. AIG1/Toc34/Toc159-like paraseptin GTPase family. TOC159 subfamily.</text>
</comment>
<dbReference type="InterPro" id="IPR006703">
    <property type="entry name" value="G_AIG1"/>
</dbReference>
<reference evidence="19 20" key="1">
    <citation type="journal article" date="2023" name="Plant Biotechnol. J.">
        <title>Chromosome-level wild Hevea brasiliensis genome provides new tools for genomic-assisted breeding and valuable loci to elevate rubber yield.</title>
        <authorList>
            <person name="Cheng H."/>
            <person name="Song X."/>
            <person name="Hu Y."/>
            <person name="Wu T."/>
            <person name="Yang Q."/>
            <person name="An Z."/>
            <person name="Feng S."/>
            <person name="Deng Z."/>
            <person name="Wu W."/>
            <person name="Zeng X."/>
            <person name="Tu M."/>
            <person name="Wang X."/>
            <person name="Huang H."/>
        </authorList>
    </citation>
    <scope>NUCLEOTIDE SEQUENCE [LARGE SCALE GENOMIC DNA]</scope>
    <source>
        <strain evidence="19">MT/VB/25A 57/8</strain>
    </source>
</reference>
<evidence type="ECO:0000256" key="15">
    <source>
        <dbReference type="ARBA" id="ARBA00023766"/>
    </source>
</evidence>
<keyword evidence="13" id="KW-0342">GTP-binding</keyword>
<dbReference type="InterPro" id="IPR045058">
    <property type="entry name" value="GIMA/IAN/Toc"/>
</dbReference>
<sequence>MASIPRVSLSKTQGSPSFSNSLLPSPTGSLPIRAPITPDDDSSDFESNGHTDHGYSDTSSNIDNGSESDEYVSVEEFESGSEKLFAGSPDEENREDSGLLDKNKLSRAFVPNPDEESLGSSVIDEESGVTDHYRPVVESDSPYLQRVMPVAQLSVDDDDFEGSMSDEGMVSGDTGDGRFSAMVSAPRVRVSAVEYDKEDEPLVQGDSHVVNEIELLPVGDNEDLISGNFVGADYDVSGIEESKFAVKCSPNGSASVELIKNDYRAFTSEAQVEPSVENKENPEMKVDAKHVADEPVSVELVEDDGQVLVPEAPIEFLVESKEEVLGKYSQVDDDTKQFAEERPQLGNLEQEKIELNGRDGHNIKSMENVFMNHVSENCSASQLKEHVSDVTNGCGDTSELNQVENIVPDIREMKVDGAVLQEVQISEIVNSSNNSSVTVINSADESLQKIVPEPQEMKVEVLGVEAEKATDFVNGYQSCVFNRSVALEKGNDIEKLDGKSRRETGMRVESLAPEDAITVESVDSAFETNEIQTVDLLESVDFPEMFGVDRLEVASQGNTNSFGIRDEVNHDSEKIETQRGFLSDEDIEELIFGGSGSIERNMSELEKSAASSPLPVADDFHDHQHNIDGQIIEKLETDKEREAKKLFDSAALATLLKAATGVELDGGSVTATSTGSKVFSVAYPAGLGSSFDSTKRASQLSMVKDAVNDRTSVEEKKMIEKIQHIRVKFLRLVQRLGLSPEDSIVAQVLHRLVLAAGLHVSQEFTLESSKRMAMQLEAEGKDELDFCLNIFVIGKTGVGKSATINSIFGEKKVMINAFEPATTRVKEIVGTIDGVRIRILDTPGLRSPVKEEATNRKILASIKKLTEKFPPDVVLYVDRLDTHARDLNDLPLLASLTNSLTASIWRNAIVTLTHAAAPPPDGLSGSPLGFEVFVAQRSHSVQQAISQAVGDLRLMHPSMMHPVSLVENHPSCQKNKRGESILPNGQSWRPQLLLMCYSLKILSEASSITKPLDPSDHKKLFGLWQRPLPLSHLVSSLLQSRPHPKFTAEQGGDDVDSDMELLDLSDSDEEDEYDQLPPFKPLKKFQVNKLSKEQRKAYFDEYDYRVKLLQKKQWKEEVKKVKELKKKGKDSKTNHDCIGEDVDQEDGGPTAVPVPMPDFVLPPSFDSDSPSYKYRMLEPVSQLLVRPVLHSQGWDHDCGYDGVSLERNLAIAGQFPGAIAVQITKDKKVFNIHLDSSICAKHGENGSTMAGFDIQTIGRQLGYILRSETKFKNYKINKTSAGIAVTMLSKNVAAGLKIENQIAIGKHLALVGNAGAVRSGGDTAYGANFEIRLKSKDFPVEQDQTTLGLSLMKWRGDLGVMANLQSQFTIGRSSKMAISFGMNNRRSGQITIKTSSSELQLAFISIIPMAISILKSVYPGGAVRNS</sequence>
<keyword evidence="6" id="KW-0479">Metal-binding</keyword>
<keyword evidence="11" id="KW-0653">Protein transport</keyword>
<evidence type="ECO:0000256" key="11">
    <source>
        <dbReference type="ARBA" id="ARBA00022927"/>
    </source>
</evidence>
<evidence type="ECO:0000313" key="20">
    <source>
        <dbReference type="Proteomes" id="UP001174677"/>
    </source>
</evidence>
<evidence type="ECO:0000313" key="19">
    <source>
        <dbReference type="EMBL" id="KAJ9154505.1"/>
    </source>
</evidence>
<evidence type="ECO:0000256" key="9">
    <source>
        <dbReference type="ARBA" id="ARBA00022805"/>
    </source>
</evidence>
<proteinExistence type="inferred from homology"/>
<dbReference type="Gene3D" id="3.40.50.300">
    <property type="entry name" value="P-loop containing nucleotide triphosphate hydrolases"/>
    <property type="match status" value="1"/>
</dbReference>